<gene>
    <name evidence="1" type="ORF">DPMN_111713</name>
</gene>
<evidence type="ECO:0000313" key="1">
    <source>
        <dbReference type="EMBL" id="KAH3838305.1"/>
    </source>
</evidence>
<comment type="caution">
    <text evidence="1">The sequence shown here is derived from an EMBL/GenBank/DDBJ whole genome shotgun (WGS) entry which is preliminary data.</text>
</comment>
<reference evidence="1" key="1">
    <citation type="journal article" date="2019" name="bioRxiv">
        <title>The Genome of the Zebra Mussel, Dreissena polymorpha: A Resource for Invasive Species Research.</title>
        <authorList>
            <person name="McCartney M.A."/>
            <person name="Auch B."/>
            <person name="Kono T."/>
            <person name="Mallez S."/>
            <person name="Zhang Y."/>
            <person name="Obille A."/>
            <person name="Becker A."/>
            <person name="Abrahante J.E."/>
            <person name="Garbe J."/>
            <person name="Badalamenti J.P."/>
            <person name="Herman A."/>
            <person name="Mangelson H."/>
            <person name="Liachko I."/>
            <person name="Sullivan S."/>
            <person name="Sone E.D."/>
            <person name="Koren S."/>
            <person name="Silverstein K.A.T."/>
            <person name="Beckman K.B."/>
            <person name="Gohl D.M."/>
        </authorList>
    </citation>
    <scope>NUCLEOTIDE SEQUENCE</scope>
    <source>
        <strain evidence="1">Duluth1</strain>
        <tissue evidence="1">Whole animal</tissue>
    </source>
</reference>
<evidence type="ECO:0000313" key="2">
    <source>
        <dbReference type="Proteomes" id="UP000828390"/>
    </source>
</evidence>
<dbReference type="EMBL" id="JAIWYP010000004">
    <property type="protein sequence ID" value="KAH3838305.1"/>
    <property type="molecule type" value="Genomic_DNA"/>
</dbReference>
<reference evidence="1" key="2">
    <citation type="submission" date="2020-11" db="EMBL/GenBank/DDBJ databases">
        <authorList>
            <person name="McCartney M.A."/>
            <person name="Auch B."/>
            <person name="Kono T."/>
            <person name="Mallez S."/>
            <person name="Becker A."/>
            <person name="Gohl D.M."/>
            <person name="Silverstein K.A.T."/>
            <person name="Koren S."/>
            <person name="Bechman K.B."/>
            <person name="Herman A."/>
            <person name="Abrahante J.E."/>
            <person name="Garbe J."/>
        </authorList>
    </citation>
    <scope>NUCLEOTIDE SEQUENCE</scope>
    <source>
        <strain evidence="1">Duluth1</strain>
        <tissue evidence="1">Whole animal</tissue>
    </source>
</reference>
<proteinExistence type="predicted"/>
<dbReference type="AlphaFoldDB" id="A0A9D4QQ78"/>
<organism evidence="1 2">
    <name type="scientific">Dreissena polymorpha</name>
    <name type="common">Zebra mussel</name>
    <name type="synonym">Mytilus polymorpha</name>
    <dbReference type="NCBI Taxonomy" id="45954"/>
    <lineage>
        <taxon>Eukaryota</taxon>
        <taxon>Metazoa</taxon>
        <taxon>Spiralia</taxon>
        <taxon>Lophotrochozoa</taxon>
        <taxon>Mollusca</taxon>
        <taxon>Bivalvia</taxon>
        <taxon>Autobranchia</taxon>
        <taxon>Heteroconchia</taxon>
        <taxon>Euheterodonta</taxon>
        <taxon>Imparidentia</taxon>
        <taxon>Neoheterodontei</taxon>
        <taxon>Myida</taxon>
        <taxon>Dreissenoidea</taxon>
        <taxon>Dreissenidae</taxon>
        <taxon>Dreissena</taxon>
    </lineage>
</organism>
<keyword evidence="2" id="KW-1185">Reference proteome</keyword>
<accession>A0A9D4QQ78</accession>
<sequence>MVDKLALFLSALFKVPKYKFFQSSVHDIGELLQPLEDEVDEEAEEKLLHDPLPTQEDHLPQEHTEIWLRDHKSTQLHCLFQMLVYISHSGLTRTPLHMMLGHAIYERDRIRSRLTAFNKLVHVQVIKPSDLPAVFFLAMP</sequence>
<dbReference type="Proteomes" id="UP000828390">
    <property type="component" value="Unassembled WGS sequence"/>
</dbReference>
<protein>
    <submittedName>
        <fullName evidence="1">Uncharacterized protein</fullName>
    </submittedName>
</protein>
<name>A0A9D4QQ78_DREPO</name>